<feature type="region of interest" description="Disordered" evidence="1">
    <location>
        <begin position="1"/>
        <end position="22"/>
    </location>
</feature>
<dbReference type="PANTHER" id="PTHR33876:SF4">
    <property type="entry name" value="CHLOROPLAST PROTEIN FOR GROWTH AND FERTILITY 2"/>
    <property type="match status" value="1"/>
</dbReference>
<reference evidence="2 3" key="2">
    <citation type="journal article" date="2018" name="Hortic Res">
        <title>Improved Brassica rapa reference genome by single-molecule sequencing and chromosome conformation capture technologies.</title>
        <authorList>
            <person name="Zhang L."/>
            <person name="Cai X."/>
            <person name="Wu J."/>
            <person name="Liu M."/>
            <person name="Grob S."/>
            <person name="Cheng F."/>
            <person name="Liang J."/>
            <person name="Cai C."/>
            <person name="Liu Z."/>
            <person name="Liu B."/>
            <person name="Wang F."/>
            <person name="Li S."/>
            <person name="Liu F."/>
            <person name="Li X."/>
            <person name="Cheng L."/>
            <person name="Yang W."/>
            <person name="Li M.H."/>
            <person name="Grossniklaus U."/>
            <person name="Zheng H."/>
            <person name="Wang X."/>
        </authorList>
    </citation>
    <scope>NUCLEOTIDE SEQUENCE [LARGE SCALE GENOMIC DNA]</scope>
    <source>
        <strain evidence="2 3">cv. Chiifu-401-42</strain>
    </source>
</reference>
<keyword evidence="3" id="KW-1185">Reference proteome</keyword>
<dbReference type="Proteomes" id="UP000011750">
    <property type="component" value="Chromosome A08"/>
</dbReference>
<dbReference type="STRING" id="51351.M4F0S8"/>
<dbReference type="InParanoid" id="M4F0S8"/>
<accession>M4F0S8</accession>
<sequence length="90" mass="9994">MTKVIVGTRNRHGSNRERGLDASSKKKKIGFATFATGVVHGLQPDALMIVLPALALPSRLAGSAFLTSFWLIRWWQWGVTQRLLGLVVRH</sequence>
<dbReference type="InterPro" id="IPR052776">
    <property type="entry name" value="Chloro_ReproSupport/MetalTrans"/>
</dbReference>
<dbReference type="HOGENOM" id="CLU_2443972_0_0_1"/>
<protein>
    <recommendedName>
        <fullName evidence="4">Urease accessory protein UreH-like transmembrane domain-containing protein</fullName>
    </recommendedName>
</protein>
<reference evidence="2" key="3">
    <citation type="submission" date="2023-03" db="UniProtKB">
        <authorList>
            <consortium name="EnsemblPlants"/>
        </authorList>
    </citation>
    <scope>IDENTIFICATION</scope>
    <source>
        <strain evidence="2">cv. Chiifu-401-42</strain>
    </source>
</reference>
<evidence type="ECO:0008006" key="4">
    <source>
        <dbReference type="Google" id="ProtNLM"/>
    </source>
</evidence>
<dbReference type="PANTHER" id="PTHR33876">
    <property type="entry name" value="UNNAMED PRODUCT"/>
    <property type="match status" value="1"/>
</dbReference>
<evidence type="ECO:0000313" key="3">
    <source>
        <dbReference type="Proteomes" id="UP000011750"/>
    </source>
</evidence>
<dbReference type="AlphaFoldDB" id="M4F0S8"/>
<evidence type="ECO:0000313" key="2">
    <source>
        <dbReference type="EnsemblPlants" id="Bra034673.1-P"/>
    </source>
</evidence>
<proteinExistence type="predicted"/>
<dbReference type="Gramene" id="Bra034673.1">
    <property type="protein sequence ID" value="Bra034673.1-P"/>
    <property type="gene ID" value="Bra034673"/>
</dbReference>
<reference evidence="2 3" key="1">
    <citation type="journal article" date="2011" name="Nat. Genet.">
        <title>The genome of the mesopolyploid crop species Brassica rapa.</title>
        <authorList>
            <consortium name="Brassica rapa Genome Sequencing Project Consortium"/>
            <person name="Wang X."/>
            <person name="Wang H."/>
            <person name="Wang J."/>
            <person name="Sun R."/>
            <person name="Wu J."/>
            <person name="Liu S."/>
            <person name="Bai Y."/>
            <person name="Mun J.H."/>
            <person name="Bancroft I."/>
            <person name="Cheng F."/>
            <person name="Huang S."/>
            <person name="Li X."/>
            <person name="Hua W."/>
            <person name="Wang J."/>
            <person name="Wang X."/>
            <person name="Freeling M."/>
            <person name="Pires J.C."/>
            <person name="Paterson A.H."/>
            <person name="Chalhoub B."/>
            <person name="Wang B."/>
            <person name="Hayward A."/>
            <person name="Sharpe A.G."/>
            <person name="Park B.S."/>
            <person name="Weisshaar B."/>
            <person name="Liu B."/>
            <person name="Li B."/>
            <person name="Liu B."/>
            <person name="Tong C."/>
            <person name="Song C."/>
            <person name="Duran C."/>
            <person name="Peng C."/>
            <person name="Geng C."/>
            <person name="Koh C."/>
            <person name="Lin C."/>
            <person name="Edwards D."/>
            <person name="Mu D."/>
            <person name="Shen D."/>
            <person name="Soumpourou E."/>
            <person name="Li F."/>
            <person name="Fraser F."/>
            <person name="Conant G."/>
            <person name="Lassalle G."/>
            <person name="King G.J."/>
            <person name="Bonnema G."/>
            <person name="Tang H."/>
            <person name="Wang H."/>
            <person name="Belcram H."/>
            <person name="Zhou H."/>
            <person name="Hirakawa H."/>
            <person name="Abe H."/>
            <person name="Guo H."/>
            <person name="Wang H."/>
            <person name="Jin H."/>
            <person name="Parkin I.A."/>
            <person name="Batley J."/>
            <person name="Kim J.S."/>
            <person name="Just J."/>
            <person name="Li J."/>
            <person name="Xu J."/>
            <person name="Deng J."/>
            <person name="Kim J.A."/>
            <person name="Li J."/>
            <person name="Yu J."/>
            <person name="Meng J."/>
            <person name="Wang J."/>
            <person name="Min J."/>
            <person name="Poulain J."/>
            <person name="Wang J."/>
            <person name="Hatakeyama K."/>
            <person name="Wu K."/>
            <person name="Wang L."/>
            <person name="Fang L."/>
            <person name="Trick M."/>
            <person name="Links M.G."/>
            <person name="Zhao M."/>
            <person name="Jin M."/>
            <person name="Ramchiary N."/>
            <person name="Drou N."/>
            <person name="Berkman P.J."/>
            <person name="Cai Q."/>
            <person name="Huang Q."/>
            <person name="Li R."/>
            <person name="Tabata S."/>
            <person name="Cheng S."/>
            <person name="Zhang S."/>
            <person name="Zhang S."/>
            <person name="Huang S."/>
            <person name="Sato S."/>
            <person name="Sun S."/>
            <person name="Kwon S.J."/>
            <person name="Choi S.R."/>
            <person name="Lee T.H."/>
            <person name="Fan W."/>
            <person name="Zhao X."/>
            <person name="Tan X."/>
            <person name="Xu X."/>
            <person name="Wang Y."/>
            <person name="Qiu Y."/>
            <person name="Yin Y."/>
            <person name="Li Y."/>
            <person name="Du Y."/>
            <person name="Liao Y."/>
            <person name="Lim Y."/>
            <person name="Narusaka Y."/>
            <person name="Wang Y."/>
            <person name="Wang Z."/>
            <person name="Li Z."/>
            <person name="Wang Z."/>
            <person name="Xiong Z."/>
            <person name="Zhang Z."/>
        </authorList>
    </citation>
    <scope>NUCLEOTIDE SEQUENCE [LARGE SCALE GENOMIC DNA]</scope>
    <source>
        <strain evidence="2 3">cv. Chiifu-401-42</strain>
    </source>
</reference>
<organism evidence="2 3">
    <name type="scientific">Brassica campestris</name>
    <name type="common">Field mustard</name>
    <dbReference type="NCBI Taxonomy" id="3711"/>
    <lineage>
        <taxon>Eukaryota</taxon>
        <taxon>Viridiplantae</taxon>
        <taxon>Streptophyta</taxon>
        <taxon>Embryophyta</taxon>
        <taxon>Tracheophyta</taxon>
        <taxon>Spermatophyta</taxon>
        <taxon>Magnoliopsida</taxon>
        <taxon>eudicotyledons</taxon>
        <taxon>Gunneridae</taxon>
        <taxon>Pentapetalae</taxon>
        <taxon>rosids</taxon>
        <taxon>malvids</taxon>
        <taxon>Brassicales</taxon>
        <taxon>Brassicaceae</taxon>
        <taxon>Brassiceae</taxon>
        <taxon>Brassica</taxon>
    </lineage>
</organism>
<evidence type="ECO:0000256" key="1">
    <source>
        <dbReference type="SAM" id="MobiDB-lite"/>
    </source>
</evidence>
<dbReference type="OMA" id="FWLIRWW"/>
<name>M4F0S8_BRACM</name>
<dbReference type="EnsemblPlants" id="Bra034673.1">
    <property type="protein sequence ID" value="Bra034673.1-P"/>
    <property type="gene ID" value="Bra034673"/>
</dbReference>